<accession>B6JZV3</accession>
<feature type="region of interest" description="Disordered" evidence="1">
    <location>
        <begin position="180"/>
        <end position="278"/>
    </location>
</feature>
<dbReference type="GO" id="GO:0005826">
    <property type="term" value="C:actomyosin contractile ring"/>
    <property type="evidence" value="ECO:0000269"/>
    <property type="project" value="JaponicusDB"/>
</dbReference>
<sequence>MSVDAEHVAVYDSADDALPSDYSFTSEKTPLFIERDASFVDQMDQSADERSQNNMASTSDVSMGNMSALNVATDLLESLDLRSMYMRGYGHKDAISGDEDDSVYENDQELPSSTDRLPLQDIPQRPNSKRVPSLTFSCSGTCTSASSTDSASDAMLDAVQQYDTWYRRHQLRSKSLSEEVLSDFDPSRNSSMRSSSRVSHRGSWAPSCRSESVSSRRSNVSTSSKPLPPIPADEPWQPENRALPNVPEPVAAAAAATTTTVAENVEQKEREPSPLPFDYKPLEPLTPIQEAALEDASDTTPVTDLHTPLISRSKVLARVESKRATTSESRISLQEKEILDEIEKFYSDNKSFHSILSHLQSNNQSSAPASREALADSSTINLARGFDADETKSNMYEMSPKSDDEMEDIVIKEVPRHPMSAGNMSTKVVSLRGRIRSSSSFDNLSAIIGSNENSPPMPQKRVVSGTKRVFSNLTPHPSTESVDQYTKSDSPYSSANRSGSDTGTVRFRCTSATSAYPDSIHTYGSMAPPILKRDEAFVPVSRSFDIPRARTAAGARALDVPFPATQYARPHTAMCCTDAYATPNPVKQVTKGKLYLHLADISDVRLLRGERIKKFKCTISTGEHTIQLPWQMVGEQMKMDHDFMFSCSDDMVVDISFTFTRLRTRTKVTKSAVAHTRSKSEQVPSASQKKPKKRGFFSRLFRRGHKKQKVSTKDIRPATTSPLKRSMTAGTPASPQVAVSTTETEEHGHLRLELARLHTKCLGKVHQLALPIVDEKQVEAAGASKLPSESLSVPCVIGRISLRCLYVPPLHMDEDELPNSLEQAEADLQLVKWSKNNKEGYLYVDEKGALQKRFAMLTGKLFVMSEDKGGPELCSFELRSSLLAHPLAEGKQAGPNGINAFGFLMYGPSGERLKCFASSAEAMKSWIDALNKPAARVSKASKLWLQKLVSVLNA</sequence>
<gene>
    <name evidence="4" type="primary">mid1</name>
    <name evidence="3" type="ORF">SJAG_01143</name>
</gene>
<dbReference type="SUPFAM" id="SSF50729">
    <property type="entry name" value="PH domain-like"/>
    <property type="match status" value="1"/>
</dbReference>
<dbReference type="InterPro" id="IPR011993">
    <property type="entry name" value="PH-like_dom_sf"/>
</dbReference>
<feature type="region of interest" description="Disordered" evidence="1">
    <location>
        <begin position="673"/>
        <end position="738"/>
    </location>
</feature>
<protein>
    <submittedName>
        <fullName evidence="3">Medial ring protein Mid1</fullName>
    </submittedName>
</protein>
<dbReference type="RefSeq" id="XP_002172396.1">
    <property type="nucleotide sequence ID" value="XM_002172360.2"/>
</dbReference>
<dbReference type="STRING" id="402676.B6JZV3"/>
<feature type="region of interest" description="Disordered" evidence="1">
    <location>
        <begin position="470"/>
        <end position="503"/>
    </location>
</feature>
<dbReference type="Gene3D" id="2.30.29.30">
    <property type="entry name" value="Pleckstrin-homology domain (PH domain)/Phosphotyrosine-binding domain (PTB)"/>
    <property type="match status" value="1"/>
</dbReference>
<dbReference type="InterPro" id="IPR001849">
    <property type="entry name" value="PH_domain"/>
</dbReference>
<dbReference type="OrthoDB" id="5348480at2759"/>
<dbReference type="PROSITE" id="PS50003">
    <property type="entry name" value="PH_DOMAIN"/>
    <property type="match status" value="1"/>
</dbReference>
<evidence type="ECO:0000256" key="1">
    <source>
        <dbReference type="SAM" id="MobiDB-lite"/>
    </source>
</evidence>
<dbReference type="GO" id="GO:1903475">
    <property type="term" value="P:mitotic actomyosin contractile ring assembly"/>
    <property type="evidence" value="ECO:0000315"/>
    <property type="project" value="JaponicusDB"/>
</dbReference>
<dbReference type="VEuPathDB" id="FungiDB:SJAG_01143"/>
<feature type="compositionally biased region" description="Acidic residues" evidence="1">
    <location>
        <begin position="96"/>
        <end position="108"/>
    </location>
</feature>
<reference evidence="3 5" key="1">
    <citation type="journal article" date="2011" name="Science">
        <title>Comparative functional genomics of the fission yeasts.</title>
        <authorList>
            <person name="Rhind N."/>
            <person name="Chen Z."/>
            <person name="Yassour M."/>
            <person name="Thompson D.A."/>
            <person name="Haas B.J."/>
            <person name="Habib N."/>
            <person name="Wapinski I."/>
            <person name="Roy S."/>
            <person name="Lin M.F."/>
            <person name="Heiman D.I."/>
            <person name="Young S.K."/>
            <person name="Furuya K."/>
            <person name="Guo Y."/>
            <person name="Pidoux A."/>
            <person name="Chen H.M."/>
            <person name="Robbertse B."/>
            <person name="Goldberg J.M."/>
            <person name="Aoki K."/>
            <person name="Bayne E.H."/>
            <person name="Berlin A.M."/>
            <person name="Desjardins C.A."/>
            <person name="Dobbs E."/>
            <person name="Dukaj L."/>
            <person name="Fan L."/>
            <person name="FitzGerald M.G."/>
            <person name="French C."/>
            <person name="Gujja S."/>
            <person name="Hansen K."/>
            <person name="Keifenheim D."/>
            <person name="Levin J.Z."/>
            <person name="Mosher R.A."/>
            <person name="Mueller C.A."/>
            <person name="Pfiffner J."/>
            <person name="Priest M."/>
            <person name="Russ C."/>
            <person name="Smialowska A."/>
            <person name="Swoboda P."/>
            <person name="Sykes S.M."/>
            <person name="Vaughn M."/>
            <person name="Vengrova S."/>
            <person name="Yoder R."/>
            <person name="Zeng Q."/>
            <person name="Allshire R."/>
            <person name="Baulcombe D."/>
            <person name="Birren B.W."/>
            <person name="Brown W."/>
            <person name="Ekwall K."/>
            <person name="Kellis M."/>
            <person name="Leatherwood J."/>
            <person name="Levin H."/>
            <person name="Margalit H."/>
            <person name="Martienssen R."/>
            <person name="Nieduszynski C.A."/>
            <person name="Spatafora J.W."/>
            <person name="Friedman N."/>
            <person name="Dalgaard J.Z."/>
            <person name="Baumann P."/>
            <person name="Niki H."/>
            <person name="Regev A."/>
            <person name="Nusbaum C."/>
        </authorList>
    </citation>
    <scope>NUCLEOTIDE SEQUENCE [LARGE SCALE GENOMIC DNA]</scope>
    <source>
        <strain evidence="5">yFS275 / FY16936</strain>
    </source>
</reference>
<dbReference type="OMA" id="YGHNDAL"/>
<dbReference type="SMART" id="SM00233">
    <property type="entry name" value="PH"/>
    <property type="match status" value="1"/>
</dbReference>
<dbReference type="GeneID" id="7047399"/>
<evidence type="ECO:0000259" key="2">
    <source>
        <dbReference type="PROSITE" id="PS50003"/>
    </source>
</evidence>
<organism evidence="3 5">
    <name type="scientific">Schizosaccharomyces japonicus (strain yFS275 / FY16936)</name>
    <name type="common">Fission yeast</name>
    <dbReference type="NCBI Taxonomy" id="402676"/>
    <lineage>
        <taxon>Eukaryota</taxon>
        <taxon>Fungi</taxon>
        <taxon>Dikarya</taxon>
        <taxon>Ascomycota</taxon>
        <taxon>Taphrinomycotina</taxon>
        <taxon>Schizosaccharomycetes</taxon>
        <taxon>Schizosaccharomycetales</taxon>
        <taxon>Schizosaccharomycetaceae</taxon>
        <taxon>Schizosaccharomyces</taxon>
    </lineage>
</organism>
<feature type="compositionally biased region" description="Basic residues" evidence="1">
    <location>
        <begin position="689"/>
        <end position="710"/>
    </location>
</feature>
<keyword evidence="5" id="KW-1185">Reference proteome</keyword>
<proteinExistence type="predicted"/>
<dbReference type="EMBL" id="KE651168">
    <property type="protein sequence ID" value="EEB06103.1"/>
    <property type="molecule type" value="Genomic_DNA"/>
</dbReference>
<dbReference type="HOGENOM" id="CLU_326017_0_0_1"/>
<feature type="domain" description="PH" evidence="2">
    <location>
        <begin position="835"/>
        <end position="935"/>
    </location>
</feature>
<feature type="compositionally biased region" description="Polar residues" evidence="1">
    <location>
        <begin position="718"/>
        <end position="738"/>
    </location>
</feature>
<dbReference type="AlphaFoldDB" id="B6JZV3"/>
<evidence type="ECO:0000313" key="4">
    <source>
        <dbReference type="JaponicusDB" id="SJAG_01143"/>
    </source>
</evidence>
<name>B6JZV3_SCHJY</name>
<feature type="region of interest" description="Disordered" evidence="1">
    <location>
        <begin position="95"/>
        <end position="134"/>
    </location>
</feature>
<dbReference type="GO" id="GO:1990753">
    <property type="term" value="C:equatorial cell cortex"/>
    <property type="evidence" value="ECO:0000269"/>
    <property type="project" value="JaponicusDB"/>
</dbReference>
<evidence type="ECO:0000313" key="3">
    <source>
        <dbReference type="EMBL" id="EEB06103.1"/>
    </source>
</evidence>
<dbReference type="Proteomes" id="UP000001744">
    <property type="component" value="Unassembled WGS sequence"/>
</dbReference>
<dbReference type="CDD" id="cd00821">
    <property type="entry name" value="PH"/>
    <property type="match status" value="1"/>
</dbReference>
<evidence type="ECO:0000313" key="5">
    <source>
        <dbReference type="Proteomes" id="UP000001744"/>
    </source>
</evidence>
<dbReference type="Pfam" id="PF00169">
    <property type="entry name" value="PH"/>
    <property type="match status" value="1"/>
</dbReference>
<feature type="compositionally biased region" description="Low complexity" evidence="1">
    <location>
        <begin position="187"/>
        <end position="224"/>
    </location>
</feature>
<dbReference type="JaponicusDB" id="SJAG_01143">
    <property type="gene designation" value="mid1"/>
</dbReference>
<dbReference type="GO" id="GO:0110085">
    <property type="term" value="C:mitotic actomyosin contractile ring"/>
    <property type="evidence" value="ECO:0000269"/>
    <property type="project" value="JaponicusDB"/>
</dbReference>
<feature type="compositionally biased region" description="Low complexity" evidence="1">
    <location>
        <begin position="244"/>
        <end position="264"/>
    </location>
</feature>